<dbReference type="Pfam" id="PF13432">
    <property type="entry name" value="TPR_16"/>
    <property type="match status" value="2"/>
</dbReference>
<dbReference type="PANTHER" id="PTHR12558">
    <property type="entry name" value="CELL DIVISION CYCLE 16,23,27"/>
    <property type="match status" value="1"/>
</dbReference>
<dbReference type="SMART" id="SM00028">
    <property type="entry name" value="TPR"/>
    <property type="match status" value="6"/>
</dbReference>
<reference evidence="3" key="1">
    <citation type="submission" date="2022-05" db="EMBL/GenBank/DDBJ databases">
        <title>An RpoN-dependent PEP-CTERM gene is involved in floc formation of an Aquincola tertiaricarbonis strain.</title>
        <authorList>
            <person name="Qiu D."/>
            <person name="Xia M."/>
        </authorList>
    </citation>
    <scope>NUCLEOTIDE SEQUENCE</scope>
    <source>
        <strain evidence="3">RN12</strain>
    </source>
</reference>
<dbReference type="EMBL" id="CP097636">
    <property type="protein sequence ID" value="URI10588.1"/>
    <property type="molecule type" value="Genomic_DNA"/>
</dbReference>
<gene>
    <name evidence="3" type="ORF">MW290_16440</name>
</gene>
<feature type="region of interest" description="Disordered" evidence="1">
    <location>
        <begin position="336"/>
        <end position="363"/>
    </location>
</feature>
<protein>
    <submittedName>
        <fullName evidence="3">Tetratricopeptide repeat protein</fullName>
    </submittedName>
</protein>
<keyword evidence="2" id="KW-0732">Signal</keyword>
<organism evidence="3 4">
    <name type="scientific">Aquincola tertiaricarbonis</name>
    <dbReference type="NCBI Taxonomy" id="391953"/>
    <lineage>
        <taxon>Bacteria</taxon>
        <taxon>Pseudomonadati</taxon>
        <taxon>Pseudomonadota</taxon>
        <taxon>Betaproteobacteria</taxon>
        <taxon>Burkholderiales</taxon>
        <taxon>Sphaerotilaceae</taxon>
        <taxon>Aquincola</taxon>
    </lineage>
</organism>
<evidence type="ECO:0000256" key="1">
    <source>
        <dbReference type="SAM" id="MobiDB-lite"/>
    </source>
</evidence>
<dbReference type="InterPro" id="IPR019734">
    <property type="entry name" value="TPR_rpt"/>
</dbReference>
<dbReference type="InterPro" id="IPR011990">
    <property type="entry name" value="TPR-like_helical_dom_sf"/>
</dbReference>
<evidence type="ECO:0000313" key="3">
    <source>
        <dbReference type="EMBL" id="URI10588.1"/>
    </source>
</evidence>
<feature type="chain" id="PRO_5045267741" evidence="2">
    <location>
        <begin position="29"/>
        <end position="620"/>
    </location>
</feature>
<accession>A0ABY4SC68</accession>
<sequence length="620" mass="67232">MLALSPRWRAATRHALAAALLAAGVVHAQSPAPAAQAALPAAAAASAPDNSALDAPLFYQLLIGEIELRNGEAGTAYQVMLDAARRSRDEQLFKRAVEIALQARAGDQALSAAKAWRIAAPDSAEPLRYQVQLLMALNRVPEVAEPLRELLAQTPVVEQPGLISSLPRFFQRSTDRKQVVDLFEQVLAPYLEANGTRASARVALARAWLAAGDSGKALALARRAQVDDPSFPGPALLALELLPTQPEAQRIVESYLNQPKAEPAVRLAYVRVLSGAQRYADAARQLEIVTQAQPEQPGPWLTLGALQLELRQPQQAQASLERFISLRQAAAAAPAGAASGPALGPQSSAAADGPDDDDAQGSDAQGDLAQAWLLLAQAAEQRGDLKAADAWLARIDSPQRALEVQARRAMLVARQGRITEARAMIQAIPERSPDDARAKLLAESQMLREVKQWQAAHDVLAAAAARQPEDATLLYEQAMMAEKLNKPAEMEQLLRRVIKLKPDHAHAYNALGYALADRNQRLPEARDLIAKALALAPGDPFITDSLGWVEYRLGNREEALRLLRSAYNARPDPEIAAHLGEVLWAQGERDEALRLWRDAQQRDAGNEVLRETLARLKVNL</sequence>
<feature type="compositionally biased region" description="Low complexity" evidence="1">
    <location>
        <begin position="336"/>
        <end position="352"/>
    </location>
</feature>
<evidence type="ECO:0000313" key="4">
    <source>
        <dbReference type="Proteomes" id="UP001056201"/>
    </source>
</evidence>
<dbReference type="PANTHER" id="PTHR12558:SF13">
    <property type="entry name" value="CELL DIVISION CYCLE PROTEIN 27 HOMOLOG"/>
    <property type="match status" value="1"/>
</dbReference>
<proteinExistence type="predicted"/>
<dbReference type="Gene3D" id="1.25.40.10">
    <property type="entry name" value="Tetratricopeptide repeat domain"/>
    <property type="match status" value="3"/>
</dbReference>
<evidence type="ECO:0000256" key="2">
    <source>
        <dbReference type="SAM" id="SignalP"/>
    </source>
</evidence>
<dbReference type="Proteomes" id="UP001056201">
    <property type="component" value="Chromosome 2"/>
</dbReference>
<name>A0ABY4SC68_AQUTE</name>
<keyword evidence="4" id="KW-1185">Reference proteome</keyword>
<dbReference type="SUPFAM" id="SSF48452">
    <property type="entry name" value="TPR-like"/>
    <property type="match status" value="2"/>
</dbReference>
<feature type="signal peptide" evidence="2">
    <location>
        <begin position="1"/>
        <end position="28"/>
    </location>
</feature>